<organism evidence="1 2">
    <name type="scientific">Hylemonella gracilis ATCC 19624</name>
    <dbReference type="NCBI Taxonomy" id="887062"/>
    <lineage>
        <taxon>Bacteria</taxon>
        <taxon>Pseudomonadati</taxon>
        <taxon>Pseudomonadota</taxon>
        <taxon>Betaproteobacteria</taxon>
        <taxon>Burkholderiales</taxon>
        <taxon>Comamonadaceae</taxon>
        <taxon>Hylemonella</taxon>
    </lineage>
</organism>
<evidence type="ECO:0000313" key="2">
    <source>
        <dbReference type="Proteomes" id="UP000016368"/>
    </source>
</evidence>
<dbReference type="Proteomes" id="UP000016368">
    <property type="component" value="Unassembled WGS sequence"/>
</dbReference>
<dbReference type="EMBL" id="AEGR01000056">
    <property type="protein sequence ID" value="EGI76939.1"/>
    <property type="molecule type" value="Genomic_DNA"/>
</dbReference>
<reference evidence="1 2" key="1">
    <citation type="journal article" date="2011" name="EMBO J.">
        <title>Structural diversity of bacterial flagellar motors.</title>
        <authorList>
            <person name="Chen S."/>
            <person name="Beeby M."/>
            <person name="Murphy G.E."/>
            <person name="Leadbetter J.R."/>
            <person name="Hendrixson D.R."/>
            <person name="Briegel A."/>
            <person name="Li Z."/>
            <person name="Shi J."/>
            <person name="Tocheva E.I."/>
            <person name="Muller A."/>
            <person name="Dobro M.J."/>
            <person name="Jensen G.J."/>
        </authorList>
    </citation>
    <scope>NUCLEOTIDE SEQUENCE [LARGE SCALE GENOMIC DNA]</scope>
    <source>
        <strain evidence="1 2">ATCC 19624</strain>
    </source>
</reference>
<accession>F3KTR0</accession>
<gene>
    <name evidence="1" type="ORF">HGR_09204</name>
</gene>
<proteinExistence type="predicted"/>
<keyword evidence="2" id="KW-1185">Reference proteome</keyword>
<name>F3KTR0_9BURK</name>
<evidence type="ECO:0000313" key="1">
    <source>
        <dbReference type="EMBL" id="EGI76939.1"/>
    </source>
</evidence>
<dbReference type="eggNOG" id="ENOG5033INJ">
    <property type="taxonomic scope" value="Bacteria"/>
</dbReference>
<dbReference type="STRING" id="887062.HGR_09204"/>
<comment type="caution">
    <text evidence="1">The sequence shown here is derived from an EMBL/GenBank/DDBJ whole genome shotgun (WGS) entry which is preliminary data.</text>
</comment>
<sequence>MVTLVASFAGAWAAFRLQAHEKNNELIRHNVGAGNRAIFDVYALWNVLEQFRKEVLEPSRGRPDAWLNLAAHPAAPVAVDRFDASALQFLLEEGHASVFASLMLEERRFHLAIDLIRSRSELVLDTVFPKMATAGFNVMQPQNETEVEQAIGLDVCHKLRQITAAIFQNVDEDLTSLRQLYVDLRTAMQALYPGRKFVQVDFDRKPEDAGGAAAV</sequence>
<dbReference type="AlphaFoldDB" id="F3KTR0"/>
<protein>
    <submittedName>
        <fullName evidence="1">Uncharacterized protein</fullName>
    </submittedName>
</protein>